<keyword evidence="2" id="KW-1185">Reference proteome</keyword>
<evidence type="ECO:0000313" key="1">
    <source>
        <dbReference type="EMBL" id="KAF9646097.1"/>
    </source>
</evidence>
<reference evidence="1" key="1">
    <citation type="submission" date="2019-10" db="EMBL/GenBank/DDBJ databases">
        <authorList>
            <consortium name="DOE Joint Genome Institute"/>
            <person name="Kuo A."/>
            <person name="Miyauchi S."/>
            <person name="Kiss E."/>
            <person name="Drula E."/>
            <person name="Kohler A."/>
            <person name="Sanchez-Garcia M."/>
            <person name="Andreopoulos B."/>
            <person name="Barry K.W."/>
            <person name="Bonito G."/>
            <person name="Buee M."/>
            <person name="Carver A."/>
            <person name="Chen C."/>
            <person name="Cichocki N."/>
            <person name="Clum A."/>
            <person name="Culley D."/>
            <person name="Crous P.W."/>
            <person name="Fauchery L."/>
            <person name="Girlanda M."/>
            <person name="Hayes R."/>
            <person name="Keri Z."/>
            <person name="Labutti K."/>
            <person name="Lipzen A."/>
            <person name="Lombard V."/>
            <person name="Magnuson J."/>
            <person name="Maillard F."/>
            <person name="Morin E."/>
            <person name="Murat C."/>
            <person name="Nolan M."/>
            <person name="Ohm R."/>
            <person name="Pangilinan J."/>
            <person name="Pereira M."/>
            <person name="Perotto S."/>
            <person name="Peter M."/>
            <person name="Riley R."/>
            <person name="Sitrit Y."/>
            <person name="Stielow B."/>
            <person name="Szollosi G."/>
            <person name="Zifcakova L."/>
            <person name="Stursova M."/>
            <person name="Spatafora J.W."/>
            <person name="Tedersoo L."/>
            <person name="Vaario L.-M."/>
            <person name="Yamada A."/>
            <person name="Yan M."/>
            <person name="Wang P."/>
            <person name="Xu J."/>
            <person name="Bruns T."/>
            <person name="Baldrian P."/>
            <person name="Vilgalys R."/>
            <person name="Henrissat B."/>
            <person name="Grigoriev I.V."/>
            <person name="Hibbett D."/>
            <person name="Nagy L.G."/>
            <person name="Martin F.M."/>
        </authorList>
    </citation>
    <scope>NUCLEOTIDE SEQUENCE</scope>
    <source>
        <strain evidence="1">P2</strain>
    </source>
</reference>
<sequence>MEKGHYQIEARCSRFILINSIERNDVLVGEPLLCTVLAHDGRRCTNVPSCGNSTGLFGFRKEPSERAQRRGTPYLFNACQPVNPPVTWAGVAPRRVKNNN</sequence>
<comment type="caution">
    <text evidence="1">The sequence shown here is derived from an EMBL/GenBank/DDBJ whole genome shotgun (WGS) entry which is preliminary data.</text>
</comment>
<evidence type="ECO:0000313" key="2">
    <source>
        <dbReference type="Proteomes" id="UP000886501"/>
    </source>
</evidence>
<dbReference type="Proteomes" id="UP000886501">
    <property type="component" value="Unassembled WGS sequence"/>
</dbReference>
<proteinExistence type="predicted"/>
<protein>
    <submittedName>
        <fullName evidence="1">Uncharacterized protein</fullName>
    </submittedName>
</protein>
<gene>
    <name evidence="1" type="ORF">BDM02DRAFT_314332</name>
</gene>
<dbReference type="EMBL" id="MU118067">
    <property type="protein sequence ID" value="KAF9646097.1"/>
    <property type="molecule type" value="Genomic_DNA"/>
</dbReference>
<name>A0ACB6Z990_THEGA</name>
<organism evidence="1 2">
    <name type="scientific">Thelephora ganbajun</name>
    <name type="common">Ganba fungus</name>
    <dbReference type="NCBI Taxonomy" id="370292"/>
    <lineage>
        <taxon>Eukaryota</taxon>
        <taxon>Fungi</taxon>
        <taxon>Dikarya</taxon>
        <taxon>Basidiomycota</taxon>
        <taxon>Agaricomycotina</taxon>
        <taxon>Agaricomycetes</taxon>
        <taxon>Thelephorales</taxon>
        <taxon>Thelephoraceae</taxon>
        <taxon>Thelephora</taxon>
    </lineage>
</organism>
<accession>A0ACB6Z990</accession>
<reference evidence="1" key="2">
    <citation type="journal article" date="2020" name="Nat. Commun.">
        <title>Large-scale genome sequencing of mycorrhizal fungi provides insights into the early evolution of symbiotic traits.</title>
        <authorList>
            <person name="Miyauchi S."/>
            <person name="Kiss E."/>
            <person name="Kuo A."/>
            <person name="Drula E."/>
            <person name="Kohler A."/>
            <person name="Sanchez-Garcia M."/>
            <person name="Morin E."/>
            <person name="Andreopoulos B."/>
            <person name="Barry K.W."/>
            <person name="Bonito G."/>
            <person name="Buee M."/>
            <person name="Carver A."/>
            <person name="Chen C."/>
            <person name="Cichocki N."/>
            <person name="Clum A."/>
            <person name="Culley D."/>
            <person name="Crous P.W."/>
            <person name="Fauchery L."/>
            <person name="Girlanda M."/>
            <person name="Hayes R.D."/>
            <person name="Keri Z."/>
            <person name="LaButti K."/>
            <person name="Lipzen A."/>
            <person name="Lombard V."/>
            <person name="Magnuson J."/>
            <person name="Maillard F."/>
            <person name="Murat C."/>
            <person name="Nolan M."/>
            <person name="Ohm R.A."/>
            <person name="Pangilinan J."/>
            <person name="Pereira M.F."/>
            <person name="Perotto S."/>
            <person name="Peter M."/>
            <person name="Pfister S."/>
            <person name="Riley R."/>
            <person name="Sitrit Y."/>
            <person name="Stielow J.B."/>
            <person name="Szollosi G."/>
            <person name="Zifcakova L."/>
            <person name="Stursova M."/>
            <person name="Spatafora J.W."/>
            <person name="Tedersoo L."/>
            <person name="Vaario L.M."/>
            <person name="Yamada A."/>
            <person name="Yan M."/>
            <person name="Wang P."/>
            <person name="Xu J."/>
            <person name="Bruns T."/>
            <person name="Baldrian P."/>
            <person name="Vilgalys R."/>
            <person name="Dunand C."/>
            <person name="Henrissat B."/>
            <person name="Grigoriev I.V."/>
            <person name="Hibbett D."/>
            <person name="Nagy L.G."/>
            <person name="Martin F.M."/>
        </authorList>
    </citation>
    <scope>NUCLEOTIDE SEQUENCE</scope>
    <source>
        <strain evidence="1">P2</strain>
    </source>
</reference>